<gene>
    <name evidence="6" type="ORF">BJ684DRAFT_8551</name>
</gene>
<dbReference type="Gene3D" id="3.40.470.10">
    <property type="entry name" value="Uracil-DNA glycosylase-like domain"/>
    <property type="match status" value="1"/>
</dbReference>
<dbReference type="Pfam" id="PF03167">
    <property type="entry name" value="UDG"/>
    <property type="match status" value="1"/>
</dbReference>
<evidence type="ECO:0000256" key="3">
    <source>
        <dbReference type="ARBA" id="ARBA00023204"/>
    </source>
</evidence>
<dbReference type="OrthoDB" id="565731at2759"/>
<feature type="region of interest" description="Disordered" evidence="4">
    <location>
        <begin position="1"/>
        <end position="72"/>
    </location>
</feature>
<dbReference type="Proteomes" id="UP000267251">
    <property type="component" value="Unassembled WGS sequence"/>
</dbReference>
<accession>A0A4P9Y623</accession>
<evidence type="ECO:0000313" key="7">
    <source>
        <dbReference type="Proteomes" id="UP000267251"/>
    </source>
</evidence>
<dbReference type="InterPro" id="IPR005122">
    <property type="entry name" value="Uracil-DNA_glycosylase-like"/>
</dbReference>
<protein>
    <submittedName>
        <fullName evidence="6">Uracil-DNA glycosylase-like protein</fullName>
    </submittedName>
</protein>
<dbReference type="CDD" id="cd10028">
    <property type="entry name" value="UDG-F2_TDG_MUG"/>
    <property type="match status" value="1"/>
</dbReference>
<evidence type="ECO:0000256" key="2">
    <source>
        <dbReference type="ARBA" id="ARBA00022801"/>
    </source>
</evidence>
<name>A0A4P9Y623_9FUNG</name>
<feature type="compositionally biased region" description="Basic and acidic residues" evidence="4">
    <location>
        <begin position="1"/>
        <end position="27"/>
    </location>
</feature>
<dbReference type="PANTHER" id="PTHR12159">
    <property type="entry name" value="G/T AND G/U MISMATCH-SPECIFIC DNA GLYCOSYLASE"/>
    <property type="match status" value="1"/>
</dbReference>
<keyword evidence="7" id="KW-1185">Reference proteome</keyword>
<dbReference type="PANTHER" id="PTHR12159:SF9">
    <property type="entry name" value="G_T MISMATCH-SPECIFIC THYMINE DNA GLYCOSYLASE"/>
    <property type="match status" value="1"/>
</dbReference>
<dbReference type="EMBL" id="KZ987832">
    <property type="protein sequence ID" value="RKP14457.1"/>
    <property type="molecule type" value="Genomic_DNA"/>
</dbReference>
<proteinExistence type="predicted"/>
<dbReference type="SUPFAM" id="SSF52141">
    <property type="entry name" value="Uracil-DNA glycosylase-like"/>
    <property type="match status" value="1"/>
</dbReference>
<keyword evidence="3" id="KW-0234">DNA repair</keyword>
<dbReference type="GO" id="GO:0008263">
    <property type="term" value="F:pyrimidine-specific mismatch base pair DNA N-glycosylase activity"/>
    <property type="evidence" value="ECO:0007669"/>
    <property type="project" value="TreeGrafter"/>
</dbReference>
<reference evidence="7" key="1">
    <citation type="journal article" date="2018" name="Nat. Microbiol.">
        <title>Leveraging single-cell genomics to expand the fungal tree of life.</title>
        <authorList>
            <person name="Ahrendt S.R."/>
            <person name="Quandt C.A."/>
            <person name="Ciobanu D."/>
            <person name="Clum A."/>
            <person name="Salamov A."/>
            <person name="Andreopoulos B."/>
            <person name="Cheng J.F."/>
            <person name="Woyke T."/>
            <person name="Pelin A."/>
            <person name="Henrissat B."/>
            <person name="Reynolds N.K."/>
            <person name="Benny G.L."/>
            <person name="Smith M.E."/>
            <person name="James T.Y."/>
            <person name="Grigoriev I.V."/>
        </authorList>
    </citation>
    <scope>NUCLEOTIDE SEQUENCE [LARGE SCALE GENOMIC DNA]</scope>
</reference>
<keyword evidence="1" id="KW-0227">DNA damage</keyword>
<evidence type="ECO:0000313" key="6">
    <source>
        <dbReference type="EMBL" id="RKP14457.1"/>
    </source>
</evidence>
<evidence type="ECO:0000256" key="4">
    <source>
        <dbReference type="SAM" id="MobiDB-lite"/>
    </source>
</evidence>
<dbReference type="InterPro" id="IPR036895">
    <property type="entry name" value="Uracil-DNA_glycosylase-like_sf"/>
</dbReference>
<evidence type="ECO:0000259" key="5">
    <source>
        <dbReference type="Pfam" id="PF03167"/>
    </source>
</evidence>
<dbReference type="AlphaFoldDB" id="A0A4P9Y623"/>
<evidence type="ECO:0000256" key="1">
    <source>
        <dbReference type="ARBA" id="ARBA00022763"/>
    </source>
</evidence>
<keyword evidence="2" id="KW-0378">Hydrolase</keyword>
<dbReference type="InterPro" id="IPR015637">
    <property type="entry name" value="MUG/TDG"/>
</dbReference>
<sequence length="261" mass="29075">MPSEPKESPRARKAVQEDEDEVRERFRQRLRSYLPASSSTPKEDKVGAHRSSKRTAPTKQKGLGKNYAPPETYAHLPQSVPDHLGPKLRILFVGINPGVASAKAKCHYANPTNLFWPYLRLSGLVDETTTFKDGHILPEKYGLGLTNIVSRPSKSAAELSKMDYQEGAKVLQGKIRECQPRIVCFVGKGIYEHYTSRPCASLGLQMPEDATMDDDDSSRPKPRVFVMPSTSGLAAGYSREVKKGYFHALRDLLDEIEGSKE</sequence>
<dbReference type="GO" id="GO:0006285">
    <property type="term" value="P:base-excision repair, AP site formation"/>
    <property type="evidence" value="ECO:0007669"/>
    <property type="project" value="InterPro"/>
</dbReference>
<feature type="domain" description="Uracil-DNA glycosylase-like" evidence="5">
    <location>
        <begin position="82"/>
        <end position="248"/>
    </location>
</feature>
<organism evidence="6 7">
    <name type="scientific">Piptocephalis cylindrospora</name>
    <dbReference type="NCBI Taxonomy" id="1907219"/>
    <lineage>
        <taxon>Eukaryota</taxon>
        <taxon>Fungi</taxon>
        <taxon>Fungi incertae sedis</taxon>
        <taxon>Zoopagomycota</taxon>
        <taxon>Zoopagomycotina</taxon>
        <taxon>Zoopagomycetes</taxon>
        <taxon>Zoopagales</taxon>
        <taxon>Piptocephalidaceae</taxon>
        <taxon>Piptocephalis</taxon>
    </lineage>
</organism>
<dbReference type="GO" id="GO:0004844">
    <property type="term" value="F:uracil DNA N-glycosylase activity"/>
    <property type="evidence" value="ECO:0007669"/>
    <property type="project" value="TreeGrafter"/>
</dbReference>